<reference evidence="3 4" key="1">
    <citation type="submission" date="2021-02" db="EMBL/GenBank/DDBJ databases">
        <title>Leishmania (Mundinia) enrietti genome sequencing and assembly.</title>
        <authorList>
            <person name="Almutairi H."/>
            <person name="Gatherer D."/>
        </authorList>
    </citation>
    <scope>NUCLEOTIDE SEQUENCE [LARGE SCALE GENOMIC DNA]</scope>
    <source>
        <strain evidence="3">CUR178</strain>
    </source>
</reference>
<dbReference type="EMBL" id="JAFHKP010000031">
    <property type="protein sequence ID" value="KAG5471955.1"/>
    <property type="molecule type" value="Genomic_DNA"/>
</dbReference>
<evidence type="ECO:0000256" key="2">
    <source>
        <dbReference type="SAM" id="Phobius"/>
    </source>
</evidence>
<protein>
    <submittedName>
        <fullName evidence="3">Uncharacterized protein</fullName>
    </submittedName>
</protein>
<dbReference type="GeneID" id="94169885"/>
<keyword evidence="4" id="KW-1185">Reference proteome</keyword>
<feature type="transmembrane region" description="Helical" evidence="2">
    <location>
        <begin position="450"/>
        <end position="474"/>
    </location>
</feature>
<feature type="region of interest" description="Disordered" evidence="1">
    <location>
        <begin position="1"/>
        <end position="20"/>
    </location>
</feature>
<accession>A0A836H7S9</accession>
<evidence type="ECO:0000256" key="1">
    <source>
        <dbReference type="SAM" id="MobiDB-lite"/>
    </source>
</evidence>
<gene>
    <name evidence="3" type="ORF">CUR178_02620</name>
</gene>
<dbReference type="Proteomes" id="UP000674179">
    <property type="component" value="Chromosome 31"/>
</dbReference>
<comment type="caution">
    <text evidence="3">The sequence shown here is derived from an EMBL/GenBank/DDBJ whole genome shotgun (WGS) entry which is preliminary data.</text>
</comment>
<evidence type="ECO:0000313" key="4">
    <source>
        <dbReference type="Proteomes" id="UP000674179"/>
    </source>
</evidence>
<feature type="transmembrane region" description="Helical" evidence="2">
    <location>
        <begin position="522"/>
        <end position="544"/>
    </location>
</feature>
<sequence length="653" mass="71891">MSTREEYEEQPVFHHPSRSGNVVLRVDSPASQAQREPISTHNMEGDEVAMFACDGAGAEASGRRKEPIERLVSRIIVHEERPIENLPVMAAPELKLTGRCVSLCVKQAINGGASASYYYTGLVAMVAASTVTLMQVNRYTSADFKAYKSREQRLVKSRPVVLDLRDSDSSTQRLRRVGARSAYMTHVVPESDTAETSPAQAGNSFCGGLSVHGYSADGEVGVGEDGGLAGTADSSRLCALDAAGSLAPAVPLRAVTVQDPAMVLQQEQENLSVLVGLSTEECLEASSPTRPAKGLRSFRAVDGSCGPIPYVTFLRKSIHEVEFGRDPRSSFYSLFQDPAKHIGDMQYLRMFVRRYLVHTSEGNNPRQVPLYAYLSARCAWPNIDRELVKELVQEELVGLLKTDRAIEKEKKRSRIREQQRVQAVRQYRAPSGLFSSTGILYLTSIPQSSFLAAAFIIVLTIAFAVYLSVMLSTTRDNLIMTLVQSFVAVFAAAIIVWGVTGIASILHAIVVHLPLRRNIVRMGFHMLLSVGALGCCIMCIMIALGKMSNRVIYEHMVNHQPYELCAFYERYNCSGFFVGCGYNNESFDSNLCSTCPGVNNSKNGCYLAIWGRIQLTVLPLLVFTIFIMIAVLYALFLIFKLLMVAKSISGSFF</sequence>
<dbReference type="KEGG" id="lenr:94169885"/>
<dbReference type="AlphaFoldDB" id="A0A836H7S9"/>
<dbReference type="RefSeq" id="XP_067690478.1">
    <property type="nucleotide sequence ID" value="XM_067834375.1"/>
</dbReference>
<keyword evidence="2" id="KW-0812">Transmembrane</keyword>
<feature type="transmembrane region" description="Helical" evidence="2">
    <location>
        <begin position="617"/>
        <end position="639"/>
    </location>
</feature>
<proteinExistence type="predicted"/>
<name>A0A836H7S9_LEIEN</name>
<organism evidence="3 4">
    <name type="scientific">Leishmania enriettii</name>
    <dbReference type="NCBI Taxonomy" id="5663"/>
    <lineage>
        <taxon>Eukaryota</taxon>
        <taxon>Discoba</taxon>
        <taxon>Euglenozoa</taxon>
        <taxon>Kinetoplastea</taxon>
        <taxon>Metakinetoplastina</taxon>
        <taxon>Trypanosomatida</taxon>
        <taxon>Trypanosomatidae</taxon>
        <taxon>Leishmaniinae</taxon>
        <taxon>Leishmania</taxon>
    </lineage>
</organism>
<dbReference type="OrthoDB" id="265961at2759"/>
<keyword evidence="2" id="KW-0472">Membrane</keyword>
<evidence type="ECO:0000313" key="3">
    <source>
        <dbReference type="EMBL" id="KAG5471955.1"/>
    </source>
</evidence>
<feature type="transmembrane region" description="Helical" evidence="2">
    <location>
        <begin position="486"/>
        <end position="510"/>
    </location>
</feature>
<keyword evidence="2" id="KW-1133">Transmembrane helix</keyword>